<dbReference type="SUPFAM" id="SSF48366">
    <property type="entry name" value="Ras GEF"/>
    <property type="match status" value="1"/>
</dbReference>
<evidence type="ECO:0000313" key="4">
    <source>
        <dbReference type="EMBL" id="RKP02416.1"/>
    </source>
</evidence>
<keyword evidence="5" id="KW-1185">Reference proteome</keyword>
<gene>
    <name evidence="4" type="ORF">CXG81DRAFT_10794</name>
</gene>
<dbReference type="Gene3D" id="1.10.840.10">
    <property type="entry name" value="Ras guanine-nucleotide exchange factors catalytic domain"/>
    <property type="match status" value="1"/>
</dbReference>
<dbReference type="STRING" id="1555241.A0A4P9XAQ2"/>
<evidence type="ECO:0000256" key="2">
    <source>
        <dbReference type="PROSITE-ProRule" id="PRU00168"/>
    </source>
</evidence>
<dbReference type="GO" id="GO:0005886">
    <property type="term" value="C:plasma membrane"/>
    <property type="evidence" value="ECO:0007669"/>
    <property type="project" value="TreeGrafter"/>
</dbReference>
<sequence length="230" mass="26067">MTLIEQQLFAAITPNELLCQSWAQRDAATRAPNITQLTSHFNALALWTVKSVVEPATVKQRAKRLSFLVDVAEQLREMGNYSTLMAIIAGLNKASVLRLKLTLKECGPKCLRKMSELETLMSADGAYRNYRTVVKSSILPCIPYIGVVLLDLTFMEDGNQDRIGDHINFVKRQMIAEVIRDLELKQTTAYPFKWNDEVARSFVLLPRASVEYESQLWAESKRKESSQPAQ</sequence>
<proteinExistence type="predicted"/>
<dbReference type="EMBL" id="ML014144">
    <property type="protein sequence ID" value="RKP02416.1"/>
    <property type="molecule type" value="Genomic_DNA"/>
</dbReference>
<dbReference type="InterPro" id="IPR023578">
    <property type="entry name" value="Ras_GEF_dom_sf"/>
</dbReference>
<feature type="domain" description="Ras-GEF" evidence="3">
    <location>
        <begin position="1"/>
        <end position="221"/>
    </location>
</feature>
<protein>
    <recommendedName>
        <fullName evidence="3">Ras-GEF domain-containing protein</fullName>
    </recommendedName>
</protein>
<dbReference type="Proteomes" id="UP000274922">
    <property type="component" value="Unassembled WGS sequence"/>
</dbReference>
<dbReference type="InterPro" id="IPR019804">
    <property type="entry name" value="Ras_G-nucl-exch_fac_CS"/>
</dbReference>
<dbReference type="PROSITE" id="PS00720">
    <property type="entry name" value="RASGEF"/>
    <property type="match status" value="1"/>
</dbReference>
<accession>A0A4P9XAQ2</accession>
<dbReference type="PANTHER" id="PTHR23113">
    <property type="entry name" value="GUANINE NUCLEOTIDE EXCHANGE FACTOR"/>
    <property type="match status" value="1"/>
</dbReference>
<dbReference type="InterPro" id="IPR001895">
    <property type="entry name" value="RASGEF_cat_dom"/>
</dbReference>
<dbReference type="Pfam" id="PF00617">
    <property type="entry name" value="RasGEF"/>
    <property type="match status" value="1"/>
</dbReference>
<dbReference type="InterPro" id="IPR008937">
    <property type="entry name" value="Ras-like_GEF"/>
</dbReference>
<evidence type="ECO:0000256" key="1">
    <source>
        <dbReference type="ARBA" id="ARBA00022658"/>
    </source>
</evidence>
<evidence type="ECO:0000259" key="3">
    <source>
        <dbReference type="PROSITE" id="PS50009"/>
    </source>
</evidence>
<dbReference type="AlphaFoldDB" id="A0A4P9XAQ2"/>
<organism evidence="4 5">
    <name type="scientific">Caulochytrium protostelioides</name>
    <dbReference type="NCBI Taxonomy" id="1555241"/>
    <lineage>
        <taxon>Eukaryota</taxon>
        <taxon>Fungi</taxon>
        <taxon>Fungi incertae sedis</taxon>
        <taxon>Chytridiomycota</taxon>
        <taxon>Chytridiomycota incertae sedis</taxon>
        <taxon>Chytridiomycetes</taxon>
        <taxon>Caulochytriales</taxon>
        <taxon>Caulochytriaceae</taxon>
        <taxon>Caulochytrium</taxon>
    </lineage>
</organism>
<dbReference type="PROSITE" id="PS50009">
    <property type="entry name" value="RASGEF_CAT"/>
    <property type="match status" value="1"/>
</dbReference>
<dbReference type="InterPro" id="IPR036964">
    <property type="entry name" value="RASGEF_cat_dom_sf"/>
</dbReference>
<dbReference type="SMART" id="SM00147">
    <property type="entry name" value="RasGEF"/>
    <property type="match status" value="1"/>
</dbReference>
<dbReference type="PANTHER" id="PTHR23113:SF370">
    <property type="entry name" value="RAS GUANINE NUCLEOTIDE EXCHANGE FACTOR P"/>
    <property type="match status" value="1"/>
</dbReference>
<dbReference type="GO" id="GO:0007265">
    <property type="term" value="P:Ras protein signal transduction"/>
    <property type="evidence" value="ECO:0007669"/>
    <property type="project" value="TreeGrafter"/>
</dbReference>
<dbReference type="OrthoDB" id="546434at2759"/>
<dbReference type="GO" id="GO:0005085">
    <property type="term" value="F:guanyl-nucleotide exchange factor activity"/>
    <property type="evidence" value="ECO:0007669"/>
    <property type="project" value="UniProtKB-KW"/>
</dbReference>
<reference evidence="5" key="1">
    <citation type="journal article" date="2018" name="Nat. Microbiol.">
        <title>Leveraging single-cell genomics to expand the fungal tree of life.</title>
        <authorList>
            <person name="Ahrendt S.R."/>
            <person name="Quandt C.A."/>
            <person name="Ciobanu D."/>
            <person name="Clum A."/>
            <person name="Salamov A."/>
            <person name="Andreopoulos B."/>
            <person name="Cheng J.F."/>
            <person name="Woyke T."/>
            <person name="Pelin A."/>
            <person name="Henrissat B."/>
            <person name="Reynolds N.K."/>
            <person name="Benny G.L."/>
            <person name="Smith M.E."/>
            <person name="James T.Y."/>
            <person name="Grigoriev I.V."/>
        </authorList>
    </citation>
    <scope>NUCLEOTIDE SEQUENCE [LARGE SCALE GENOMIC DNA]</scope>
    <source>
        <strain evidence="5">ATCC 52028</strain>
    </source>
</reference>
<name>A0A4P9XAQ2_9FUNG</name>
<keyword evidence="1 2" id="KW-0344">Guanine-nucleotide releasing factor</keyword>
<evidence type="ECO:0000313" key="5">
    <source>
        <dbReference type="Proteomes" id="UP000274922"/>
    </source>
</evidence>